<dbReference type="EMBL" id="BTRK01000001">
    <property type="protein sequence ID" value="GMR32344.1"/>
    <property type="molecule type" value="Genomic_DNA"/>
</dbReference>
<evidence type="ECO:0000256" key="9">
    <source>
        <dbReference type="SAM" id="MobiDB-lite"/>
    </source>
</evidence>
<accession>A0AAN5C815</accession>
<evidence type="ECO:0000256" key="5">
    <source>
        <dbReference type="ARBA" id="ARBA00022989"/>
    </source>
</evidence>
<comment type="subcellular location">
    <subcellularLocation>
        <location evidence="1">Golgi apparatus membrane</location>
        <topology evidence="1">Single-pass type II membrane protein</topology>
    </subcellularLocation>
</comment>
<keyword evidence="7" id="KW-0472">Membrane</keyword>
<organism evidence="10 11">
    <name type="scientific">Pristionchus mayeri</name>
    <dbReference type="NCBI Taxonomy" id="1317129"/>
    <lineage>
        <taxon>Eukaryota</taxon>
        <taxon>Metazoa</taxon>
        <taxon>Ecdysozoa</taxon>
        <taxon>Nematoda</taxon>
        <taxon>Chromadorea</taxon>
        <taxon>Rhabditida</taxon>
        <taxon>Rhabditina</taxon>
        <taxon>Diplogasteromorpha</taxon>
        <taxon>Diplogasteroidea</taxon>
        <taxon>Neodiplogasteridae</taxon>
        <taxon>Pristionchus</taxon>
    </lineage>
</organism>
<keyword evidence="2" id="KW-0808">Transferase</keyword>
<comment type="caution">
    <text evidence="10">The sequence shown here is derived from an EMBL/GenBank/DDBJ whole genome shotgun (WGS) entry which is preliminary data.</text>
</comment>
<dbReference type="InterPro" id="IPR027417">
    <property type="entry name" value="P-loop_NTPase"/>
</dbReference>
<evidence type="ECO:0000256" key="2">
    <source>
        <dbReference type="ARBA" id="ARBA00022679"/>
    </source>
</evidence>
<evidence type="ECO:0000256" key="1">
    <source>
        <dbReference type="ARBA" id="ARBA00004323"/>
    </source>
</evidence>
<dbReference type="PANTHER" id="PTHR12129:SF17">
    <property type="entry name" value="HEPARAN SULFATE 2-O-SULFOTRANSFERASE 1"/>
    <property type="match status" value="1"/>
</dbReference>
<dbReference type="GO" id="GO:0000139">
    <property type="term" value="C:Golgi membrane"/>
    <property type="evidence" value="ECO:0007669"/>
    <property type="project" value="UniProtKB-SubCell"/>
</dbReference>
<keyword evidence="6" id="KW-0333">Golgi apparatus</keyword>
<evidence type="ECO:0000256" key="8">
    <source>
        <dbReference type="ARBA" id="ARBA00023180"/>
    </source>
</evidence>
<name>A0AAN5C815_9BILA</name>
<evidence type="ECO:0000313" key="10">
    <source>
        <dbReference type="EMBL" id="GMR32344.1"/>
    </source>
</evidence>
<dbReference type="InterPro" id="IPR007734">
    <property type="entry name" value="Heparan_SO4_2-O-STrfase"/>
</dbReference>
<keyword evidence="4" id="KW-0735">Signal-anchor</keyword>
<keyword evidence="5" id="KW-1133">Transmembrane helix</keyword>
<reference evidence="11" key="1">
    <citation type="submission" date="2022-10" db="EMBL/GenBank/DDBJ databases">
        <title>Genome assembly of Pristionchus species.</title>
        <authorList>
            <person name="Yoshida K."/>
            <person name="Sommer R.J."/>
        </authorList>
    </citation>
    <scope>NUCLEOTIDE SEQUENCE [LARGE SCALE GENOMIC DNA]</scope>
    <source>
        <strain evidence="11">RS5460</strain>
    </source>
</reference>
<evidence type="ECO:0000256" key="6">
    <source>
        <dbReference type="ARBA" id="ARBA00023034"/>
    </source>
</evidence>
<gene>
    <name evidence="10" type="ORF">PMAYCL1PPCAC_02539</name>
</gene>
<evidence type="ECO:0000256" key="3">
    <source>
        <dbReference type="ARBA" id="ARBA00022692"/>
    </source>
</evidence>
<dbReference type="Proteomes" id="UP001328107">
    <property type="component" value="Unassembled WGS sequence"/>
</dbReference>
<sequence length="118" mass="13855">MEEGQGLSCTTGFLKQPRRRSPMQSRTICSRRTRFNVVHLNITKNRYVMSLRDQGDLVRNLTDWRERQPLFIHGHVAFIDFERFGLAPPIYINLIENLSNDFSLTTTSFDTETTTEWD</sequence>
<feature type="region of interest" description="Disordered" evidence="9">
    <location>
        <begin position="1"/>
        <end position="23"/>
    </location>
</feature>
<dbReference type="PANTHER" id="PTHR12129">
    <property type="entry name" value="HEPARAN SULFATE 2-O-SULFOTRANSFERASE"/>
    <property type="match status" value="1"/>
</dbReference>
<dbReference type="AlphaFoldDB" id="A0AAN5C815"/>
<evidence type="ECO:0000313" key="11">
    <source>
        <dbReference type="Proteomes" id="UP001328107"/>
    </source>
</evidence>
<keyword evidence="8" id="KW-0325">Glycoprotein</keyword>
<protein>
    <submittedName>
        <fullName evidence="10">Uncharacterized protein</fullName>
    </submittedName>
</protein>
<dbReference type="Gene3D" id="3.40.50.300">
    <property type="entry name" value="P-loop containing nucleotide triphosphate hydrolases"/>
    <property type="match status" value="1"/>
</dbReference>
<keyword evidence="11" id="KW-1185">Reference proteome</keyword>
<keyword evidence="3" id="KW-0812">Transmembrane</keyword>
<evidence type="ECO:0000256" key="4">
    <source>
        <dbReference type="ARBA" id="ARBA00022968"/>
    </source>
</evidence>
<evidence type="ECO:0000256" key="7">
    <source>
        <dbReference type="ARBA" id="ARBA00023136"/>
    </source>
</evidence>
<proteinExistence type="predicted"/>
<dbReference type="GO" id="GO:0004394">
    <property type="term" value="F:heparan sulfate 2-sulfotransferase activity"/>
    <property type="evidence" value="ECO:0007669"/>
    <property type="project" value="TreeGrafter"/>
</dbReference>